<sequence>MRTLTIIVVLSLAVGCACAQPGGHGRSSRRDGHTPVTLGEVLITVAGVYLLSRVAPSTPPPGGYGPPAGCGGPGYAGGRYDVPCVVERQGQKIVVNRAYQPGTQLLVLGDWVTDPNTHAPLYRREIGLLVVQTTNGRTSLCSVVRGWAGRGDDIVIAPTPAPPPAWYH</sequence>
<evidence type="ECO:0000313" key="3">
    <source>
        <dbReference type="Proteomes" id="UP000229896"/>
    </source>
</evidence>
<name>A0A2M6YBE0_9BACT</name>
<evidence type="ECO:0000313" key="2">
    <source>
        <dbReference type="EMBL" id="PIU24021.1"/>
    </source>
</evidence>
<dbReference type="Proteomes" id="UP000229896">
    <property type="component" value="Unassembled WGS sequence"/>
</dbReference>
<proteinExistence type="predicted"/>
<gene>
    <name evidence="2" type="ORF">COT12_03275</name>
</gene>
<dbReference type="PROSITE" id="PS51257">
    <property type="entry name" value="PROKAR_LIPOPROTEIN"/>
    <property type="match status" value="1"/>
</dbReference>
<keyword evidence="1" id="KW-0732">Signal</keyword>
<dbReference type="EMBL" id="PEXI01000103">
    <property type="protein sequence ID" value="PIU24021.1"/>
    <property type="molecule type" value="Genomic_DNA"/>
</dbReference>
<evidence type="ECO:0000256" key="1">
    <source>
        <dbReference type="SAM" id="SignalP"/>
    </source>
</evidence>
<dbReference type="AlphaFoldDB" id="A0A2M6YBE0"/>
<reference evidence="3" key="1">
    <citation type="submission" date="2017-09" db="EMBL/GenBank/DDBJ databases">
        <title>Depth-based differentiation of microbial function through sediment-hosted aquifers and enrichment of novel symbionts in the deep terrestrial subsurface.</title>
        <authorList>
            <person name="Probst A.J."/>
            <person name="Ladd B."/>
            <person name="Jarett J.K."/>
            <person name="Geller-Mcgrath D.E."/>
            <person name="Sieber C.M.K."/>
            <person name="Emerson J.B."/>
            <person name="Anantharaman K."/>
            <person name="Thomas B.C."/>
            <person name="Malmstrom R."/>
            <person name="Stieglmeier M."/>
            <person name="Klingl A."/>
            <person name="Woyke T."/>
            <person name="Ryan C.M."/>
            <person name="Banfield J.F."/>
        </authorList>
    </citation>
    <scope>NUCLEOTIDE SEQUENCE [LARGE SCALE GENOMIC DNA]</scope>
</reference>
<feature type="chain" id="PRO_5014837758" evidence="1">
    <location>
        <begin position="20"/>
        <end position="168"/>
    </location>
</feature>
<accession>A0A2M6YBE0</accession>
<protein>
    <submittedName>
        <fullName evidence="2">Uncharacterized protein</fullName>
    </submittedName>
</protein>
<organism evidence="2 3">
    <name type="scientific">Candidatus Berkelbacteria bacterium CG08_land_8_20_14_0_20_39_8</name>
    <dbReference type="NCBI Taxonomy" id="1974511"/>
    <lineage>
        <taxon>Bacteria</taxon>
        <taxon>Candidatus Berkelbacteria</taxon>
    </lineage>
</organism>
<feature type="signal peptide" evidence="1">
    <location>
        <begin position="1"/>
        <end position="19"/>
    </location>
</feature>
<comment type="caution">
    <text evidence="2">The sequence shown here is derived from an EMBL/GenBank/DDBJ whole genome shotgun (WGS) entry which is preliminary data.</text>
</comment>